<keyword evidence="4" id="KW-1185">Reference proteome</keyword>
<feature type="non-terminal residue" evidence="3">
    <location>
        <position position="1"/>
    </location>
</feature>
<comment type="caution">
    <text evidence="3">The sequence shown here is derived from an EMBL/GenBank/DDBJ whole genome shotgun (WGS) entry which is preliminary data.</text>
</comment>
<dbReference type="OrthoDB" id="6022242at2759"/>
<dbReference type="Proteomes" id="UP000092124">
    <property type="component" value="Unassembled WGS sequence"/>
</dbReference>
<feature type="region of interest" description="Disordered" evidence="1">
    <location>
        <begin position="69"/>
        <end position="109"/>
    </location>
</feature>
<dbReference type="InterPro" id="IPR036034">
    <property type="entry name" value="PDZ_sf"/>
</dbReference>
<feature type="domain" description="PDZ" evidence="2">
    <location>
        <begin position="1"/>
        <end position="33"/>
    </location>
</feature>
<accession>A0A1A6H1H6</accession>
<protein>
    <recommendedName>
        <fullName evidence="2">PDZ domain-containing protein</fullName>
    </recommendedName>
</protein>
<dbReference type="GO" id="GO:0019905">
    <property type="term" value="F:syntaxin binding"/>
    <property type="evidence" value="ECO:0007669"/>
    <property type="project" value="TreeGrafter"/>
</dbReference>
<gene>
    <name evidence="3" type="ORF">A6R68_13747</name>
</gene>
<proteinExistence type="predicted"/>
<dbReference type="STRING" id="56216.A0A1A6H1H6"/>
<evidence type="ECO:0000259" key="2">
    <source>
        <dbReference type="PROSITE" id="PS50106"/>
    </source>
</evidence>
<name>A0A1A6H1H6_NEOLE</name>
<dbReference type="Gene3D" id="2.30.42.10">
    <property type="match status" value="1"/>
</dbReference>
<organism evidence="3 4">
    <name type="scientific">Neotoma lepida</name>
    <name type="common">Desert woodrat</name>
    <dbReference type="NCBI Taxonomy" id="56216"/>
    <lineage>
        <taxon>Eukaryota</taxon>
        <taxon>Metazoa</taxon>
        <taxon>Chordata</taxon>
        <taxon>Craniata</taxon>
        <taxon>Vertebrata</taxon>
        <taxon>Euteleostomi</taxon>
        <taxon>Mammalia</taxon>
        <taxon>Eutheria</taxon>
        <taxon>Euarchontoglires</taxon>
        <taxon>Glires</taxon>
        <taxon>Rodentia</taxon>
        <taxon>Myomorpha</taxon>
        <taxon>Muroidea</taxon>
        <taxon>Cricetidae</taxon>
        <taxon>Neotominae</taxon>
        <taxon>Neotoma</taxon>
    </lineage>
</organism>
<dbReference type="AlphaFoldDB" id="A0A1A6H1H6"/>
<dbReference type="InterPro" id="IPR051342">
    <property type="entry name" value="PDZ_scaffold"/>
</dbReference>
<dbReference type="SUPFAM" id="SSF50156">
    <property type="entry name" value="PDZ domain-like"/>
    <property type="match status" value="1"/>
</dbReference>
<dbReference type="InterPro" id="IPR001478">
    <property type="entry name" value="PDZ"/>
</dbReference>
<dbReference type="PROSITE" id="PS50106">
    <property type="entry name" value="PDZ"/>
    <property type="match status" value="1"/>
</dbReference>
<feature type="non-terminal residue" evidence="3">
    <location>
        <position position="109"/>
    </location>
</feature>
<feature type="compositionally biased region" description="Polar residues" evidence="1">
    <location>
        <begin position="88"/>
        <end position="97"/>
    </location>
</feature>
<evidence type="ECO:0000313" key="4">
    <source>
        <dbReference type="Proteomes" id="UP000092124"/>
    </source>
</evidence>
<evidence type="ECO:0000256" key="1">
    <source>
        <dbReference type="SAM" id="MobiDB-lite"/>
    </source>
</evidence>
<dbReference type="PANTHER" id="PTHR19964:SF16">
    <property type="entry name" value="SYNTAXIN-BINDING PROTEIN 4"/>
    <property type="match status" value="1"/>
</dbReference>
<feature type="compositionally biased region" description="Polar residues" evidence="1">
    <location>
        <begin position="69"/>
        <end position="79"/>
    </location>
</feature>
<dbReference type="GO" id="GO:0031410">
    <property type="term" value="C:cytoplasmic vesicle"/>
    <property type="evidence" value="ECO:0007669"/>
    <property type="project" value="TreeGrafter"/>
</dbReference>
<sequence length="109" mass="11829">DGRLKPGDQLVSVNKESMIGVSFEEAKNIITRAKLRSESLWEIAFIRQKSYSGHPGNICCPSSVQASEDCGPQTSTFNPLSLPPETLIPQTSSTPKSQGPILPSFKVIQ</sequence>
<reference evidence="3 4" key="1">
    <citation type="submission" date="2016-06" db="EMBL/GenBank/DDBJ databases">
        <title>The Draft Genome Sequence and Annotation of the Desert Woodrat Neotoma lepida.</title>
        <authorList>
            <person name="Campbell M."/>
            <person name="Oakeson K.F."/>
            <person name="Yandell M."/>
            <person name="Halpert J.R."/>
            <person name="Dearing D."/>
        </authorList>
    </citation>
    <scope>NUCLEOTIDE SEQUENCE [LARGE SCALE GENOMIC DNA]</scope>
    <source>
        <strain evidence="3">417</strain>
        <tissue evidence="3">Liver</tissue>
    </source>
</reference>
<dbReference type="GO" id="GO:0008286">
    <property type="term" value="P:insulin receptor signaling pathway"/>
    <property type="evidence" value="ECO:0007669"/>
    <property type="project" value="TreeGrafter"/>
</dbReference>
<dbReference type="GO" id="GO:0061178">
    <property type="term" value="P:regulation of insulin secretion involved in cellular response to glucose stimulus"/>
    <property type="evidence" value="ECO:0007669"/>
    <property type="project" value="TreeGrafter"/>
</dbReference>
<dbReference type="EMBL" id="LZPO01055758">
    <property type="protein sequence ID" value="OBS71675.1"/>
    <property type="molecule type" value="Genomic_DNA"/>
</dbReference>
<evidence type="ECO:0000313" key="3">
    <source>
        <dbReference type="EMBL" id="OBS71675.1"/>
    </source>
</evidence>
<dbReference type="PANTHER" id="PTHR19964">
    <property type="entry name" value="MULTIPLE PDZ DOMAIN PROTEIN"/>
    <property type="match status" value="1"/>
</dbReference>